<accession>A0A8S1HJ19</accession>
<dbReference type="EMBL" id="CAJGYM010000063">
    <property type="protein sequence ID" value="CAD6195950.1"/>
    <property type="molecule type" value="Genomic_DNA"/>
</dbReference>
<evidence type="ECO:0000313" key="2">
    <source>
        <dbReference type="EMBL" id="CAD6195950.1"/>
    </source>
</evidence>
<protein>
    <submittedName>
        <fullName evidence="2">Uncharacterized protein</fullName>
    </submittedName>
</protein>
<sequence>MKRLLLLVQIIFALCIAHETPSSEVCKDVGENGWFPGSDELFDEDCRTGVPPQLCNTDALKCGHGKCCVYHSVCGRGSALLGESPQMCRKATDCLAYGISSTISAKCVQGVCCRRKIVKRRFDPTVCPKDKSPDLCDCYKKKCRCDGKRKCYQYEKGKDKICCTDIFCKTGLLSGYDHRNGAVFLHDQRKKRTAYMEGHLLCSIPLSNELRNFIRPKWAYFAARKRYQARGFNAADPSLLPTCSSNKECLGGYCDVVFSLRRDESRKACFNSEFLS</sequence>
<feature type="chain" id="PRO_5035860463" evidence="1">
    <location>
        <begin position="18"/>
        <end position="276"/>
    </location>
</feature>
<evidence type="ECO:0000256" key="1">
    <source>
        <dbReference type="SAM" id="SignalP"/>
    </source>
</evidence>
<dbReference type="AlphaFoldDB" id="A0A8S1HJ19"/>
<keyword evidence="3" id="KW-1185">Reference proteome</keyword>
<dbReference type="Proteomes" id="UP000835052">
    <property type="component" value="Unassembled WGS sequence"/>
</dbReference>
<keyword evidence="1" id="KW-0732">Signal</keyword>
<evidence type="ECO:0000313" key="3">
    <source>
        <dbReference type="Proteomes" id="UP000835052"/>
    </source>
</evidence>
<name>A0A8S1HJ19_9PELO</name>
<organism evidence="2 3">
    <name type="scientific">Caenorhabditis auriculariae</name>
    <dbReference type="NCBI Taxonomy" id="2777116"/>
    <lineage>
        <taxon>Eukaryota</taxon>
        <taxon>Metazoa</taxon>
        <taxon>Ecdysozoa</taxon>
        <taxon>Nematoda</taxon>
        <taxon>Chromadorea</taxon>
        <taxon>Rhabditida</taxon>
        <taxon>Rhabditina</taxon>
        <taxon>Rhabditomorpha</taxon>
        <taxon>Rhabditoidea</taxon>
        <taxon>Rhabditidae</taxon>
        <taxon>Peloderinae</taxon>
        <taxon>Caenorhabditis</taxon>
    </lineage>
</organism>
<reference evidence="2" key="1">
    <citation type="submission" date="2020-10" db="EMBL/GenBank/DDBJ databases">
        <authorList>
            <person name="Kikuchi T."/>
        </authorList>
    </citation>
    <scope>NUCLEOTIDE SEQUENCE</scope>
    <source>
        <strain evidence="2">NKZ352</strain>
    </source>
</reference>
<gene>
    <name evidence="2" type="ORF">CAUJ_LOCUS11868</name>
</gene>
<comment type="caution">
    <text evidence="2">The sequence shown here is derived from an EMBL/GenBank/DDBJ whole genome shotgun (WGS) entry which is preliminary data.</text>
</comment>
<feature type="signal peptide" evidence="1">
    <location>
        <begin position="1"/>
        <end position="17"/>
    </location>
</feature>
<proteinExistence type="predicted"/>